<dbReference type="InterPro" id="IPR035999">
    <property type="entry name" value="Sec7_dom_sf"/>
</dbReference>
<gene>
    <name evidence="4" type="primary">Cyth1</name>
    <name evidence="4" type="ORF">T11_1983</name>
</gene>
<organism evidence="4 5">
    <name type="scientific">Trichinella zimbabwensis</name>
    <dbReference type="NCBI Taxonomy" id="268475"/>
    <lineage>
        <taxon>Eukaryota</taxon>
        <taxon>Metazoa</taxon>
        <taxon>Ecdysozoa</taxon>
        <taxon>Nematoda</taxon>
        <taxon>Enoplea</taxon>
        <taxon>Dorylaimia</taxon>
        <taxon>Trichinellida</taxon>
        <taxon>Trichinellidae</taxon>
        <taxon>Trichinella</taxon>
    </lineage>
</organism>
<protein>
    <submittedName>
        <fullName evidence="4">Cytohesin-1</fullName>
    </submittedName>
</protein>
<dbReference type="InterPro" id="IPR023394">
    <property type="entry name" value="Sec7_C_sf"/>
</dbReference>
<keyword evidence="5" id="KW-1185">Reference proteome</keyword>
<dbReference type="GO" id="GO:0005085">
    <property type="term" value="F:guanyl-nucleotide exchange factor activity"/>
    <property type="evidence" value="ECO:0007669"/>
    <property type="project" value="InterPro"/>
</dbReference>
<dbReference type="STRING" id="268475.A0A0V1I518"/>
<evidence type="ECO:0000256" key="1">
    <source>
        <dbReference type="SAM" id="Coils"/>
    </source>
</evidence>
<feature type="domain" description="PH" evidence="2">
    <location>
        <begin position="270"/>
        <end position="384"/>
    </location>
</feature>
<dbReference type="Gene3D" id="2.30.29.30">
    <property type="entry name" value="Pleckstrin-homology domain (PH domain)/Phosphotyrosine-binding domain (PTB)"/>
    <property type="match status" value="1"/>
</dbReference>
<accession>A0A0V1I518</accession>
<evidence type="ECO:0000259" key="3">
    <source>
        <dbReference type="PROSITE" id="PS50190"/>
    </source>
</evidence>
<keyword evidence="1" id="KW-0175">Coiled coil</keyword>
<dbReference type="SMART" id="SM00233">
    <property type="entry name" value="PH"/>
    <property type="match status" value="1"/>
</dbReference>
<dbReference type="Gene3D" id="1.10.1000.11">
    <property type="entry name" value="Arf Nucleotide-binding Site Opener,domain 2"/>
    <property type="match status" value="1"/>
</dbReference>
<dbReference type="PROSITE" id="PS50190">
    <property type="entry name" value="SEC7"/>
    <property type="match status" value="1"/>
</dbReference>
<evidence type="ECO:0000259" key="2">
    <source>
        <dbReference type="PROSITE" id="PS50003"/>
    </source>
</evidence>
<evidence type="ECO:0000313" key="5">
    <source>
        <dbReference type="Proteomes" id="UP000055024"/>
    </source>
</evidence>
<dbReference type="EMBL" id="JYDP01000005">
    <property type="protein sequence ID" value="KRZ17916.1"/>
    <property type="molecule type" value="Genomic_DNA"/>
</dbReference>
<dbReference type="CDD" id="cd00171">
    <property type="entry name" value="Sec7"/>
    <property type="match status" value="1"/>
</dbReference>
<dbReference type="CDD" id="cd01252">
    <property type="entry name" value="PH_GRP1-like"/>
    <property type="match status" value="1"/>
</dbReference>
<dbReference type="FunFam" id="2.30.29.30:FF:000309">
    <property type="entry name" value="Uncharacterized protein, isoform B"/>
    <property type="match status" value="1"/>
</dbReference>
<dbReference type="Proteomes" id="UP000055024">
    <property type="component" value="Unassembled WGS sequence"/>
</dbReference>
<dbReference type="SUPFAM" id="SSF50729">
    <property type="entry name" value="PH domain-like"/>
    <property type="match status" value="1"/>
</dbReference>
<proteinExistence type="predicted"/>
<comment type="caution">
    <text evidence="4">The sequence shown here is derived from an EMBL/GenBank/DDBJ whole genome shotgun (WGS) entry which is preliminary data.</text>
</comment>
<dbReference type="GO" id="GO:0032012">
    <property type="term" value="P:regulation of ARF protein signal transduction"/>
    <property type="evidence" value="ECO:0007669"/>
    <property type="project" value="InterPro"/>
</dbReference>
<reference evidence="4 5" key="1">
    <citation type="submission" date="2015-01" db="EMBL/GenBank/DDBJ databases">
        <title>Evolution of Trichinella species and genotypes.</title>
        <authorList>
            <person name="Korhonen P.K."/>
            <person name="Edoardo P."/>
            <person name="Giuseppe L.R."/>
            <person name="Gasser R.B."/>
        </authorList>
    </citation>
    <scope>NUCLEOTIDE SEQUENCE [LARGE SCALE GENOMIC DNA]</scope>
    <source>
        <strain evidence="4">ISS1029</strain>
    </source>
</reference>
<dbReference type="InterPro" id="IPR000904">
    <property type="entry name" value="Sec7_dom"/>
</dbReference>
<sequence>MLYVLERSSLNRRMNTFSMDDLTEEERELLIKIRKRKAELLEEIEQIRTEMIEVNSEIETLDMIDEERASSKTKQLAIGKKKFNMNAKKGIEFLIEHGLIGESAESIAEFLYRSEGLSKAVIGDYLGDRDEFNIKVLGKFVDLQDFSGLSLVEALRHFLWSFRLPGEAQKIDRMMDSFAKRYCIMNPGIFRTTDACYVVSFAIIMLNTSLHNPNVKEKVTLEQFVLRTRDVDVGQDIPKELLASFYECIRAEPFKIPEDSGKEFMHTFFNPDREGWLWKQGGRYKSWKRRWFILSDNCLYYFENKAEKEPRGIIPLENVQIREVQDKTRAHCFEIYSTNSNFIKACKTDSEGKVIEGKHTTYRMAASSAEEKQSWIRAFESSINQDPFPDLFQIRKRKTSSPVRDAALGVTRYHHSDGAHYQNKTKAQHSAIFHHCSSAQFNTVEHVMHEEVVTLQFLPSITFQYIPYKFLVTVITNTR</sequence>
<dbReference type="InterPro" id="IPR001849">
    <property type="entry name" value="PH_domain"/>
</dbReference>
<dbReference type="FunFam" id="1.10.1000.11:FF:000002">
    <property type="entry name" value="Cytohesin 1"/>
    <property type="match status" value="1"/>
</dbReference>
<feature type="coiled-coil region" evidence="1">
    <location>
        <begin position="19"/>
        <end position="57"/>
    </location>
</feature>
<dbReference type="SUPFAM" id="SSF48425">
    <property type="entry name" value="Sec7 domain"/>
    <property type="match status" value="1"/>
</dbReference>
<dbReference type="Gene3D" id="1.10.220.20">
    <property type="match status" value="1"/>
</dbReference>
<dbReference type="PROSITE" id="PS50003">
    <property type="entry name" value="PH_DOMAIN"/>
    <property type="match status" value="1"/>
</dbReference>
<dbReference type="AlphaFoldDB" id="A0A0V1I518"/>
<dbReference type="Pfam" id="PF01369">
    <property type="entry name" value="Sec7"/>
    <property type="match status" value="1"/>
</dbReference>
<evidence type="ECO:0000313" key="4">
    <source>
        <dbReference type="EMBL" id="KRZ17916.1"/>
    </source>
</evidence>
<name>A0A0V1I518_9BILA</name>
<dbReference type="PANTHER" id="PTHR10663">
    <property type="entry name" value="GUANYL-NUCLEOTIDE EXCHANGE FACTOR"/>
    <property type="match status" value="1"/>
</dbReference>
<dbReference type="OrthoDB" id="430364at2759"/>
<dbReference type="PANTHER" id="PTHR10663:SF402">
    <property type="entry name" value="MIP16918P"/>
    <property type="match status" value="1"/>
</dbReference>
<dbReference type="InterPro" id="IPR011993">
    <property type="entry name" value="PH-like_dom_sf"/>
</dbReference>
<dbReference type="Pfam" id="PF00169">
    <property type="entry name" value="PH"/>
    <property type="match status" value="1"/>
</dbReference>
<feature type="domain" description="SEC7" evidence="3">
    <location>
        <begin position="65"/>
        <end position="252"/>
    </location>
</feature>
<dbReference type="SMART" id="SM00222">
    <property type="entry name" value="Sec7"/>
    <property type="match status" value="1"/>
</dbReference>